<dbReference type="GO" id="GO:0015179">
    <property type="term" value="F:L-amino acid transmembrane transporter activity"/>
    <property type="evidence" value="ECO:0007669"/>
    <property type="project" value="TreeGrafter"/>
</dbReference>
<feature type="compositionally biased region" description="Basic and acidic residues" evidence="5">
    <location>
        <begin position="758"/>
        <end position="773"/>
    </location>
</feature>
<feature type="transmembrane region" description="Helical" evidence="6">
    <location>
        <begin position="182"/>
        <end position="203"/>
    </location>
</feature>
<dbReference type="InterPro" id="IPR002293">
    <property type="entry name" value="AA/rel_permease1"/>
</dbReference>
<feature type="transmembrane region" description="Helical" evidence="6">
    <location>
        <begin position="507"/>
        <end position="527"/>
    </location>
</feature>
<feature type="compositionally biased region" description="Basic residues" evidence="5">
    <location>
        <begin position="1"/>
        <end position="11"/>
    </location>
</feature>
<dbReference type="Gene3D" id="1.20.1740.10">
    <property type="entry name" value="Amino acid/polyamine transporter I"/>
    <property type="match status" value="2"/>
</dbReference>
<keyword evidence="8" id="KW-1185">Reference proteome</keyword>
<feature type="compositionally biased region" description="Basic and acidic residues" evidence="5">
    <location>
        <begin position="25"/>
        <end position="35"/>
    </location>
</feature>
<proteinExistence type="predicted"/>
<dbReference type="Proteomes" id="UP000736672">
    <property type="component" value="Unassembled WGS sequence"/>
</dbReference>
<evidence type="ECO:0000256" key="6">
    <source>
        <dbReference type="SAM" id="Phobius"/>
    </source>
</evidence>
<evidence type="ECO:0000256" key="1">
    <source>
        <dbReference type="ARBA" id="ARBA00004141"/>
    </source>
</evidence>
<evidence type="ECO:0000256" key="4">
    <source>
        <dbReference type="ARBA" id="ARBA00023136"/>
    </source>
</evidence>
<keyword evidence="4 6" id="KW-0472">Membrane</keyword>
<organism evidence="7 8">
    <name type="scientific">Fusarium solani</name>
    <name type="common">Filamentous fungus</name>
    <dbReference type="NCBI Taxonomy" id="169388"/>
    <lineage>
        <taxon>Eukaryota</taxon>
        <taxon>Fungi</taxon>
        <taxon>Dikarya</taxon>
        <taxon>Ascomycota</taxon>
        <taxon>Pezizomycotina</taxon>
        <taxon>Sordariomycetes</taxon>
        <taxon>Hypocreomycetidae</taxon>
        <taxon>Hypocreales</taxon>
        <taxon>Nectriaceae</taxon>
        <taxon>Fusarium</taxon>
        <taxon>Fusarium solani species complex</taxon>
    </lineage>
</organism>
<comment type="subcellular location">
    <subcellularLocation>
        <location evidence="1">Membrane</location>
        <topology evidence="1">Multi-pass membrane protein</topology>
    </subcellularLocation>
</comment>
<feature type="transmembrane region" description="Helical" evidence="6">
    <location>
        <begin position="272"/>
        <end position="292"/>
    </location>
</feature>
<evidence type="ECO:0000313" key="7">
    <source>
        <dbReference type="EMBL" id="KAH7268871.1"/>
    </source>
</evidence>
<accession>A0A9P9KUS2</accession>
<dbReference type="PANTHER" id="PTHR11785:SF382">
    <property type="entry name" value="LOW-AFFINITY METHIONINE PERMEASE"/>
    <property type="match status" value="1"/>
</dbReference>
<dbReference type="OrthoDB" id="5982228at2759"/>
<feature type="transmembrane region" description="Helical" evidence="6">
    <location>
        <begin position="412"/>
        <end position="432"/>
    </location>
</feature>
<feature type="transmembrane region" description="Helical" evidence="6">
    <location>
        <begin position="74"/>
        <end position="95"/>
    </location>
</feature>
<keyword evidence="3 6" id="KW-1133">Transmembrane helix</keyword>
<feature type="transmembrane region" description="Helical" evidence="6">
    <location>
        <begin position="548"/>
        <end position="574"/>
    </location>
</feature>
<dbReference type="EMBL" id="JAGTJS010000005">
    <property type="protein sequence ID" value="KAH7268871.1"/>
    <property type="molecule type" value="Genomic_DNA"/>
</dbReference>
<reference evidence="7" key="1">
    <citation type="journal article" date="2021" name="Nat. Commun.">
        <title>Genetic determinants of endophytism in the Arabidopsis root mycobiome.</title>
        <authorList>
            <person name="Mesny F."/>
            <person name="Miyauchi S."/>
            <person name="Thiergart T."/>
            <person name="Pickel B."/>
            <person name="Atanasova L."/>
            <person name="Karlsson M."/>
            <person name="Huettel B."/>
            <person name="Barry K.W."/>
            <person name="Haridas S."/>
            <person name="Chen C."/>
            <person name="Bauer D."/>
            <person name="Andreopoulos W."/>
            <person name="Pangilinan J."/>
            <person name="LaButti K."/>
            <person name="Riley R."/>
            <person name="Lipzen A."/>
            <person name="Clum A."/>
            <person name="Drula E."/>
            <person name="Henrissat B."/>
            <person name="Kohler A."/>
            <person name="Grigoriev I.V."/>
            <person name="Martin F.M."/>
            <person name="Hacquard S."/>
        </authorList>
    </citation>
    <scope>NUCLEOTIDE SEQUENCE</scope>
    <source>
        <strain evidence="7">FSSC 5 MPI-SDFR-AT-0091</strain>
    </source>
</reference>
<evidence type="ECO:0000256" key="5">
    <source>
        <dbReference type="SAM" id="MobiDB-lite"/>
    </source>
</evidence>
<comment type="caution">
    <text evidence="7">The sequence shown here is derived from an EMBL/GenBank/DDBJ whole genome shotgun (WGS) entry which is preliminary data.</text>
</comment>
<evidence type="ECO:0000313" key="8">
    <source>
        <dbReference type="Proteomes" id="UP000736672"/>
    </source>
</evidence>
<feature type="region of interest" description="Disordered" evidence="5">
    <location>
        <begin position="1"/>
        <end position="36"/>
    </location>
</feature>
<evidence type="ECO:0000256" key="3">
    <source>
        <dbReference type="ARBA" id="ARBA00022989"/>
    </source>
</evidence>
<feature type="transmembrane region" description="Helical" evidence="6">
    <location>
        <begin position="478"/>
        <end position="495"/>
    </location>
</feature>
<dbReference type="AlphaFoldDB" id="A0A9P9KUS2"/>
<gene>
    <name evidence="7" type="ORF">B0J15DRAFT_419388</name>
</gene>
<sequence>MEGPQLRRRPAAVRNQDSTPYKPKHNLEETRRDQDDLNGPLRTFDVIALIVNKMVGTGIYTAPATVFLMTGNKALTLGLFFVGFLYSVVSMVIYLDFAEVLPFNGGELIYLDEITSHVSEPPLPEPTQPSTTLPAAERNAGGLEMSNLNGRGYTVLSSTNTETRTTDRNILRAWAVRWLRPILGDGLLAFIIYSIAFIVFFNSGSNSLQFGRMILLCINAKDTTNSNSPGETNQDQNETSNEINLDVMRLIGVNVLTLICLLQYFSPGFGRVMNKWLAFFKIVFLFGLIGVADRAKDASDDWLVTHPTSVEQENNPNIGKPTNLAFAKALLAVLFSFEGWENATFVAGEIPAGKHHILRRGFITAVLLVGTIYITIVGLFLEAISWQDISDGHENVNYPPMFSQNNIHARRAWPIVAAISSFGSLNAIIYTFSRVKQAIGQAEIFPWSRYLKKDDKLQRDYNGPAEDAFLHKAPQGGLIAHWIMSVIVISASAGIPTTLEAVGLPGYIQTYIHCFFQGVLGIGFYHLKSREKALWSSNPSTTHWFRKILQFLQSWFIVPVYIGLNGAILVINAIGPYKGTDGSAAAFKGIGFPIMAGGILVIGIAYYVVFFGAASRIYEPSQGATDDAVPKPLTKTGILGEQRWFNLMGWAKVRCEIRKNYTYDKKLERVYRFGRRWRMVYSVPGDAGYESSGPTPDGVTFPIPMFLYWLFGGSRLNQDRNPGKIISKKWDKLKDAYHDFWRGVKTQIKSLFGSQGREQGEGTDPERGEGTGN</sequence>
<evidence type="ECO:0000256" key="2">
    <source>
        <dbReference type="ARBA" id="ARBA00022692"/>
    </source>
</evidence>
<feature type="transmembrane region" description="Helical" evidence="6">
    <location>
        <begin position="247"/>
        <end position="266"/>
    </location>
</feature>
<name>A0A9P9KUS2_FUSSL</name>
<feature type="transmembrane region" description="Helical" evidence="6">
    <location>
        <begin position="594"/>
        <end position="614"/>
    </location>
</feature>
<dbReference type="PANTHER" id="PTHR11785">
    <property type="entry name" value="AMINO ACID TRANSPORTER"/>
    <property type="match status" value="1"/>
</dbReference>
<dbReference type="GO" id="GO:0016020">
    <property type="term" value="C:membrane"/>
    <property type="evidence" value="ECO:0007669"/>
    <property type="project" value="UniProtKB-SubCell"/>
</dbReference>
<dbReference type="InterPro" id="IPR050598">
    <property type="entry name" value="AminoAcid_Transporter"/>
</dbReference>
<feature type="transmembrane region" description="Helical" evidence="6">
    <location>
        <begin position="362"/>
        <end position="381"/>
    </location>
</feature>
<protein>
    <submittedName>
        <fullName evidence="7">Amino acid permease-domain-containing protein</fullName>
    </submittedName>
</protein>
<keyword evidence="2 6" id="KW-0812">Transmembrane</keyword>
<dbReference type="Pfam" id="PF13520">
    <property type="entry name" value="AA_permease_2"/>
    <property type="match status" value="2"/>
</dbReference>
<feature type="region of interest" description="Disordered" evidence="5">
    <location>
        <begin position="752"/>
        <end position="773"/>
    </location>
</feature>